<protein>
    <submittedName>
        <fullName evidence="2">Uncharacterized protein</fullName>
    </submittedName>
</protein>
<feature type="region of interest" description="Disordered" evidence="1">
    <location>
        <begin position="12"/>
        <end position="34"/>
    </location>
</feature>
<organism evidence="2 3">
    <name type="scientific">Corynebacterium phage C3PO</name>
    <dbReference type="NCBI Taxonomy" id="2047868"/>
    <lineage>
        <taxon>Viruses</taxon>
        <taxon>Duplodnaviria</taxon>
        <taxon>Heunggongvirae</taxon>
        <taxon>Uroviricota</taxon>
        <taxon>Caudoviricetes</taxon>
        <taxon>Zierdtviridae</taxon>
        <taxon>Toshachvirinae</taxon>
        <taxon>Ceetrepovirus</taxon>
        <taxon>Ceetrepovirus C3PO</taxon>
        <taxon>Corynebacterium virus C3PO</taxon>
    </lineage>
</organism>
<keyword evidence="3" id="KW-1185">Reference proteome</keyword>
<sequence length="206" mass="23214">MGFSIPITRVKSSDVEKARADSGQGQRYDGPTPPPGLYNTKIKKVWYQETRKGDPALNVLFEIHEEGANEVYNGAGAFRMFMVPTDPTYEHFSIQVSSIESLLLALSDGTYTYDDFLADANAGRIITGKKKSESDKKIPIEQMGRLKITGEQTAQIKTKVQTYNGDERMEVHYVLSKPLKKKKVADIDMDFDDDDTDLDDWMSEND</sequence>
<accession>A0A2H4P8H4</accession>
<proteinExistence type="predicted"/>
<gene>
    <name evidence="2" type="ORF">SEA_C3PO_51</name>
</gene>
<dbReference type="Proteomes" id="UP000241822">
    <property type="component" value="Segment"/>
</dbReference>
<dbReference type="OrthoDB" id="28114at10239"/>
<evidence type="ECO:0000256" key="1">
    <source>
        <dbReference type="SAM" id="MobiDB-lite"/>
    </source>
</evidence>
<reference evidence="2 3" key="1">
    <citation type="submission" date="2017-10" db="EMBL/GenBank/DDBJ databases">
        <authorList>
            <person name="Almansoob K.M."/>
            <person name="Barra A."/>
            <person name="Canlas S.M."/>
            <person name="Chawla N."/>
            <person name="Johnson B.N."/>
            <person name="Kuhl M.D."/>
            <person name="Lin J.Y."/>
            <person name="Patel D.V."/>
            <person name="Reddy A.G."/>
            <person name="Sobol L."/>
            <person name="Solorzano-Papili D."/>
            <person name="Monti D.L."/>
            <person name="Stoner T.H."/>
            <person name="Garlena R.A."/>
            <person name="Russell D.A."/>
            <person name="Pope W.H."/>
            <person name="Jacobs-Sera D."/>
            <person name="Hatfull G.F."/>
        </authorList>
    </citation>
    <scope>NUCLEOTIDE SEQUENCE [LARGE SCALE GENOMIC DNA]</scope>
</reference>
<evidence type="ECO:0000313" key="2">
    <source>
        <dbReference type="EMBL" id="ATW58526.1"/>
    </source>
</evidence>
<name>A0A2H4P8H4_9CAUD</name>
<evidence type="ECO:0000313" key="3">
    <source>
        <dbReference type="Proteomes" id="UP000241822"/>
    </source>
</evidence>
<dbReference type="EMBL" id="MG198776">
    <property type="protein sequence ID" value="ATW58526.1"/>
    <property type="molecule type" value="Genomic_DNA"/>
</dbReference>